<sequence>MSQKQHPIVRKIWPQLRELISPIPENNFDELLASLKNWICHHQILLQNLNSECAALSLLLEDKTSQFPMVKLTAGAYLKSQINSDIYPPKDIKDIIERLEIIVREFALFTKWERCPICNEGYLQYWKDTNINEIVLSCPECGWEQYLNEQNVAEDNLRLSILVPASKEDMKEYILP</sequence>
<dbReference type="RefSeq" id="WP_015207158.1">
    <property type="nucleotide sequence ID" value="NC_019757.1"/>
</dbReference>
<protein>
    <submittedName>
        <fullName evidence="1">Uncharacterized protein</fullName>
    </submittedName>
</protein>
<dbReference type="Proteomes" id="UP000010475">
    <property type="component" value="Chromosome"/>
</dbReference>
<organism evidence="1 2">
    <name type="scientific">Cylindrospermum stagnale PCC 7417</name>
    <dbReference type="NCBI Taxonomy" id="56107"/>
    <lineage>
        <taxon>Bacteria</taxon>
        <taxon>Bacillati</taxon>
        <taxon>Cyanobacteriota</taxon>
        <taxon>Cyanophyceae</taxon>
        <taxon>Nostocales</taxon>
        <taxon>Nostocaceae</taxon>
        <taxon>Cylindrospermum</taxon>
    </lineage>
</organism>
<gene>
    <name evidence="1" type="ORF">Cylst_1624</name>
</gene>
<dbReference type="EMBL" id="CP003642">
    <property type="protein sequence ID" value="AFZ23902.1"/>
    <property type="molecule type" value="Genomic_DNA"/>
</dbReference>
<evidence type="ECO:0000313" key="2">
    <source>
        <dbReference type="Proteomes" id="UP000010475"/>
    </source>
</evidence>
<dbReference type="HOGENOM" id="CLU_1522734_0_0_3"/>
<proteinExistence type="predicted"/>
<dbReference type="KEGG" id="csg:Cylst_1624"/>
<reference evidence="1 2" key="1">
    <citation type="submission" date="2012-06" db="EMBL/GenBank/DDBJ databases">
        <title>Finished chromosome of genome of Cylindrospermum stagnale PCC 7417.</title>
        <authorList>
            <consortium name="US DOE Joint Genome Institute"/>
            <person name="Gugger M."/>
            <person name="Coursin T."/>
            <person name="Rippka R."/>
            <person name="Tandeau De Marsac N."/>
            <person name="Huntemann M."/>
            <person name="Wei C.-L."/>
            <person name="Han J."/>
            <person name="Detter J.C."/>
            <person name="Han C."/>
            <person name="Tapia R."/>
            <person name="Chen A."/>
            <person name="Kyrpides N."/>
            <person name="Mavromatis K."/>
            <person name="Markowitz V."/>
            <person name="Szeto E."/>
            <person name="Ivanova N."/>
            <person name="Pagani I."/>
            <person name="Pati A."/>
            <person name="Goodwin L."/>
            <person name="Nordberg H.P."/>
            <person name="Cantor M.N."/>
            <person name="Hua S.X."/>
            <person name="Woyke T."/>
            <person name="Kerfeld C.A."/>
        </authorList>
    </citation>
    <scope>NUCLEOTIDE SEQUENCE [LARGE SCALE GENOMIC DNA]</scope>
    <source>
        <strain evidence="1 2">PCC 7417</strain>
    </source>
</reference>
<dbReference type="STRING" id="56107.Cylst_1624"/>
<dbReference type="AlphaFoldDB" id="K9WWJ5"/>
<evidence type="ECO:0000313" key="1">
    <source>
        <dbReference type="EMBL" id="AFZ23902.1"/>
    </source>
</evidence>
<name>K9WWJ5_9NOST</name>
<accession>K9WWJ5</accession>
<keyword evidence="2" id="KW-1185">Reference proteome</keyword>